<protein>
    <submittedName>
        <fullName evidence="4">Aste57867_23321 protein</fullName>
    </submittedName>
</protein>
<evidence type="ECO:0000313" key="4">
    <source>
        <dbReference type="EMBL" id="VFT99966.1"/>
    </source>
</evidence>
<organism evidence="4 5">
    <name type="scientific">Aphanomyces stellatus</name>
    <dbReference type="NCBI Taxonomy" id="120398"/>
    <lineage>
        <taxon>Eukaryota</taxon>
        <taxon>Sar</taxon>
        <taxon>Stramenopiles</taxon>
        <taxon>Oomycota</taxon>
        <taxon>Saprolegniomycetes</taxon>
        <taxon>Saprolegniales</taxon>
        <taxon>Verrucalvaceae</taxon>
        <taxon>Aphanomyces</taxon>
    </lineage>
</organism>
<evidence type="ECO:0000313" key="5">
    <source>
        <dbReference type="Proteomes" id="UP000332933"/>
    </source>
</evidence>
<keyword evidence="2" id="KW-1133">Transmembrane helix</keyword>
<keyword evidence="2" id="KW-0812">Transmembrane</keyword>
<evidence type="ECO:0000313" key="3">
    <source>
        <dbReference type="EMBL" id="KAF0684720.1"/>
    </source>
</evidence>
<feature type="transmembrane region" description="Helical" evidence="2">
    <location>
        <begin position="37"/>
        <end position="54"/>
    </location>
</feature>
<keyword evidence="5" id="KW-1185">Reference proteome</keyword>
<name>A0A485LMD5_9STRA</name>
<evidence type="ECO:0000256" key="1">
    <source>
        <dbReference type="SAM" id="MobiDB-lite"/>
    </source>
</evidence>
<dbReference type="OrthoDB" id="2100592at2759"/>
<dbReference type="EMBL" id="CAADRA010007276">
    <property type="protein sequence ID" value="VFT99966.1"/>
    <property type="molecule type" value="Genomic_DNA"/>
</dbReference>
<dbReference type="SUPFAM" id="SSF53756">
    <property type="entry name" value="UDP-Glycosyltransferase/glycogen phosphorylase"/>
    <property type="match status" value="1"/>
</dbReference>
<feature type="compositionally biased region" description="Polar residues" evidence="1">
    <location>
        <begin position="1"/>
        <end position="10"/>
    </location>
</feature>
<dbReference type="AlphaFoldDB" id="A0A485LMD5"/>
<gene>
    <name evidence="4" type="primary">Aste57867_23321</name>
    <name evidence="3" type="ORF">As57867_023250</name>
    <name evidence="4" type="ORF">ASTE57867_23321</name>
</gene>
<dbReference type="Proteomes" id="UP000332933">
    <property type="component" value="Unassembled WGS sequence"/>
</dbReference>
<accession>A0A485LMD5</accession>
<proteinExistence type="predicted"/>
<evidence type="ECO:0000256" key="2">
    <source>
        <dbReference type="SAM" id="Phobius"/>
    </source>
</evidence>
<dbReference type="Gene3D" id="3.40.50.2000">
    <property type="entry name" value="Glycogen Phosphorylase B"/>
    <property type="match status" value="1"/>
</dbReference>
<reference evidence="3" key="2">
    <citation type="submission" date="2019-06" db="EMBL/GenBank/DDBJ databases">
        <title>Genomics analysis of Aphanomyces spp. identifies a new class of oomycete effector associated with host adaptation.</title>
        <authorList>
            <person name="Gaulin E."/>
        </authorList>
    </citation>
    <scope>NUCLEOTIDE SEQUENCE</scope>
    <source>
        <strain evidence="3">CBS 578.67</strain>
    </source>
</reference>
<dbReference type="EMBL" id="VJMH01007250">
    <property type="protein sequence ID" value="KAF0684720.1"/>
    <property type="molecule type" value="Genomic_DNA"/>
</dbReference>
<keyword evidence="2" id="KW-0472">Membrane</keyword>
<feature type="region of interest" description="Disordered" evidence="1">
    <location>
        <begin position="1"/>
        <end position="22"/>
    </location>
</feature>
<reference evidence="4 5" key="1">
    <citation type="submission" date="2019-03" db="EMBL/GenBank/DDBJ databases">
        <authorList>
            <person name="Gaulin E."/>
            <person name="Dumas B."/>
        </authorList>
    </citation>
    <scope>NUCLEOTIDE SEQUENCE [LARGE SCALE GENOMIC DNA]</scope>
    <source>
        <strain evidence="4">CBS 568.67</strain>
    </source>
</reference>
<sequence length="486" mass="54553">MVARRPSSTAIDDIDSHHGHGHHCNSSSNTSLSIFRFRWVLVVCIGLLVVFQLVSTSVTVAHGGGFALRDGVVSDIQHDLLHLNHLNDICLHEHNSIISHTYNSPMLDRSRVVSKDAPLADLLTELLRCPDIDIFLPNHLHGHGYCEDSMVYVKYLHTRALPLWVFETEFTIDGKTQTYFDLCPHSAVLLLNHYWDGLPDKPTFPPNRTLVLVPNIEMYELTADHYHRVDYVLAKTHDAYTRISSWFAKKNNNPRGTHVVYTQHTSSDPTSLARAQARLQPTTFGTIRAKDFDHLTVFHANGNSAHKNTPSVLDCWADRRDLPPLHVYSKTSGHEDRFDTVPPNVVFHVGEDLSPAEFGRRMAEASVILCPSAMEGFGHYINQARAAGALVVTTDGAPMNEFVDETSGILIDAPMRPQNGPVLMGAGTEREVNGDAICAAMDTLLALSPKEREERAEAGQRRYFEQLRYFRTAMVDLRESLRRRHA</sequence>